<feature type="coiled-coil region" evidence="11">
    <location>
        <begin position="36"/>
        <end position="67"/>
    </location>
</feature>
<dbReference type="AlphaFoldDB" id="A0A177PEH5"/>
<evidence type="ECO:0000256" key="4">
    <source>
        <dbReference type="ARBA" id="ARBA00022490"/>
    </source>
</evidence>
<evidence type="ECO:0000256" key="3">
    <source>
        <dbReference type="ARBA" id="ARBA00011738"/>
    </source>
</evidence>
<dbReference type="Proteomes" id="UP000077628">
    <property type="component" value="Unassembled WGS sequence"/>
</dbReference>
<keyword evidence="11" id="KW-0175">Coiled coil</keyword>
<dbReference type="SUPFAM" id="SSF51064">
    <property type="entry name" value="Head domain of nucleotide exchange factor GrpE"/>
    <property type="match status" value="1"/>
</dbReference>
<dbReference type="PRINTS" id="PR00773">
    <property type="entry name" value="GRPEPROTEIN"/>
</dbReference>
<keyword evidence="4" id="KW-0963">Cytoplasm</keyword>
<feature type="non-terminal residue" evidence="12">
    <location>
        <position position="195"/>
    </location>
</feature>
<evidence type="ECO:0000256" key="6">
    <source>
        <dbReference type="ARBA" id="ARBA00023186"/>
    </source>
</evidence>
<evidence type="ECO:0000313" key="12">
    <source>
        <dbReference type="EMBL" id="OAI27873.1"/>
    </source>
</evidence>
<evidence type="ECO:0000256" key="7">
    <source>
        <dbReference type="ARBA" id="ARBA00053401"/>
    </source>
</evidence>
<comment type="similarity">
    <text evidence="2 10">Belongs to the GrpE family.</text>
</comment>
<dbReference type="EMBL" id="LUUK01000017">
    <property type="protein sequence ID" value="OAI27873.1"/>
    <property type="molecule type" value="Genomic_DNA"/>
</dbReference>
<comment type="subcellular location">
    <subcellularLocation>
        <location evidence="1">Cytoplasm</location>
    </subcellularLocation>
</comment>
<evidence type="ECO:0000256" key="9">
    <source>
        <dbReference type="RuleBase" id="RU000639"/>
    </source>
</evidence>
<comment type="subunit">
    <text evidence="3">Homodimer.</text>
</comment>
<dbReference type="RefSeq" id="WP_064024384.1">
    <property type="nucleotide sequence ID" value="NZ_LUUK01000017.1"/>
</dbReference>
<dbReference type="Pfam" id="PF01025">
    <property type="entry name" value="GrpE"/>
    <property type="match status" value="1"/>
</dbReference>
<dbReference type="GO" id="GO:0006457">
    <property type="term" value="P:protein folding"/>
    <property type="evidence" value="ECO:0007669"/>
    <property type="project" value="InterPro"/>
</dbReference>
<gene>
    <name evidence="12" type="ORF">A1355_18070</name>
</gene>
<proteinExistence type="inferred from homology"/>
<evidence type="ECO:0000256" key="5">
    <source>
        <dbReference type="ARBA" id="ARBA00023016"/>
    </source>
</evidence>
<reference evidence="13" key="1">
    <citation type="submission" date="2016-03" db="EMBL/GenBank/DDBJ databases">
        <authorList>
            <person name="Heylen K."/>
            <person name="De Vos P."/>
            <person name="Vekeman B."/>
        </authorList>
    </citation>
    <scope>NUCLEOTIDE SEQUENCE [LARGE SCALE GENOMIC DNA]</scope>
    <source>
        <strain evidence="13">R-45383</strain>
    </source>
</reference>
<evidence type="ECO:0000256" key="2">
    <source>
        <dbReference type="ARBA" id="ARBA00009054"/>
    </source>
</evidence>
<evidence type="ECO:0000256" key="1">
    <source>
        <dbReference type="ARBA" id="ARBA00004496"/>
    </source>
</evidence>
<comment type="function">
    <text evidence="7 9">Participates actively in the response to hyperosmotic and heat shock by preventing the aggregation of stress-denatured proteins, in association with DnaK and GrpE. It is the nucleotide exchange factor for DnaK and may function as a thermosensor. Unfolded proteins bind initially to DnaJ; upon interaction with the DnaJ-bound protein, DnaK hydrolyzes its bound ATP, resulting in the formation of a stable complex. GrpE releases ADP from DnaK; ATP binding to DnaK triggers the release of the substrate protein, thus completing the reaction cycle. Several rounds of ATP-dependent interactions between DnaJ, DnaK and GrpE are required for fully efficient folding.</text>
</comment>
<evidence type="ECO:0000256" key="10">
    <source>
        <dbReference type="RuleBase" id="RU004478"/>
    </source>
</evidence>
<dbReference type="InterPro" id="IPR000740">
    <property type="entry name" value="GrpE"/>
</dbReference>
<dbReference type="NCBIfam" id="NF010737">
    <property type="entry name" value="PRK14139.1"/>
    <property type="match status" value="1"/>
</dbReference>
<dbReference type="GO" id="GO:0005829">
    <property type="term" value="C:cytosol"/>
    <property type="evidence" value="ECO:0007669"/>
    <property type="project" value="TreeGrafter"/>
</dbReference>
<dbReference type="HAMAP" id="MF_01151">
    <property type="entry name" value="GrpE"/>
    <property type="match status" value="1"/>
</dbReference>
<dbReference type="CDD" id="cd00446">
    <property type="entry name" value="GrpE"/>
    <property type="match status" value="1"/>
</dbReference>
<keyword evidence="6 9" id="KW-0143">Chaperone</keyword>
<name>A0A177PEH5_9GAMM</name>
<dbReference type="GO" id="GO:0000774">
    <property type="term" value="F:adenyl-nucleotide exchange factor activity"/>
    <property type="evidence" value="ECO:0007669"/>
    <property type="project" value="InterPro"/>
</dbReference>
<dbReference type="Gene3D" id="2.30.22.10">
    <property type="entry name" value="Head domain of nucleotide exchange factor GrpE"/>
    <property type="match status" value="1"/>
</dbReference>
<evidence type="ECO:0000256" key="11">
    <source>
        <dbReference type="SAM" id="Coils"/>
    </source>
</evidence>
<dbReference type="PROSITE" id="PS01071">
    <property type="entry name" value="GRPE"/>
    <property type="match status" value="1"/>
</dbReference>
<evidence type="ECO:0000313" key="13">
    <source>
        <dbReference type="Proteomes" id="UP000077628"/>
    </source>
</evidence>
<dbReference type="PANTHER" id="PTHR21237">
    <property type="entry name" value="GRPE PROTEIN"/>
    <property type="match status" value="1"/>
</dbReference>
<accession>A0A177PEH5</accession>
<protein>
    <recommendedName>
        <fullName evidence="8 9">Protein GrpE</fullName>
    </recommendedName>
</protein>
<dbReference type="InterPro" id="IPR013805">
    <property type="entry name" value="GrpE_CC"/>
</dbReference>
<dbReference type="STRING" id="702114.A1355_18070"/>
<evidence type="ECO:0000256" key="8">
    <source>
        <dbReference type="ARBA" id="ARBA00072274"/>
    </source>
</evidence>
<dbReference type="InterPro" id="IPR009012">
    <property type="entry name" value="GrpE_head"/>
</dbReference>
<sequence>MSHQQSSHEQQSDAELIAEVLEQTKEAGEDLVSEAAETGEVSIESLRQQLEQAQQQAAANLDKALRVQADMENLKKRVQKDLDDERKYGLAKFAKELLSVLDSLELGVQAATADSPEVAKLREGSVLTIKQFESVFAKFNIEVLDPTGQAFNPELHQAMAMQPSASAEPNTVLNVFQKGYILNGRLLRPAMVVVA</sequence>
<dbReference type="PANTHER" id="PTHR21237:SF23">
    <property type="entry name" value="GRPE PROTEIN HOMOLOG, MITOCHONDRIAL"/>
    <property type="match status" value="1"/>
</dbReference>
<dbReference type="NCBIfam" id="NF010748">
    <property type="entry name" value="PRK14150.1"/>
    <property type="match status" value="1"/>
</dbReference>
<comment type="caution">
    <text evidence="12">The sequence shown here is derived from an EMBL/GenBank/DDBJ whole genome shotgun (WGS) entry which is preliminary data.</text>
</comment>
<dbReference type="GO" id="GO:0051087">
    <property type="term" value="F:protein-folding chaperone binding"/>
    <property type="evidence" value="ECO:0007669"/>
    <property type="project" value="InterPro"/>
</dbReference>
<dbReference type="SUPFAM" id="SSF58014">
    <property type="entry name" value="Coiled-coil domain of nucleotide exchange factor GrpE"/>
    <property type="match status" value="1"/>
</dbReference>
<dbReference type="FunFam" id="2.30.22.10:FF:000001">
    <property type="entry name" value="Protein GrpE"/>
    <property type="match status" value="1"/>
</dbReference>
<dbReference type="GO" id="GO:0051082">
    <property type="term" value="F:unfolded protein binding"/>
    <property type="evidence" value="ECO:0007669"/>
    <property type="project" value="TreeGrafter"/>
</dbReference>
<organism evidence="12 13">
    <name type="scientific">Methylomonas koyamae</name>
    <dbReference type="NCBI Taxonomy" id="702114"/>
    <lineage>
        <taxon>Bacteria</taxon>
        <taxon>Pseudomonadati</taxon>
        <taxon>Pseudomonadota</taxon>
        <taxon>Gammaproteobacteria</taxon>
        <taxon>Methylococcales</taxon>
        <taxon>Methylococcaceae</taxon>
        <taxon>Methylomonas</taxon>
    </lineage>
</organism>
<dbReference type="Gene3D" id="3.90.20.20">
    <property type="match status" value="1"/>
</dbReference>
<keyword evidence="13" id="KW-1185">Reference proteome</keyword>
<dbReference type="OrthoDB" id="9789811at2"/>
<dbReference type="GO" id="GO:0042803">
    <property type="term" value="F:protein homodimerization activity"/>
    <property type="evidence" value="ECO:0007669"/>
    <property type="project" value="InterPro"/>
</dbReference>
<keyword evidence="5 9" id="KW-0346">Stress response</keyword>